<dbReference type="Gene3D" id="3.50.50.60">
    <property type="entry name" value="FAD/NAD(P)-binding domain"/>
    <property type="match status" value="2"/>
</dbReference>
<evidence type="ECO:0000256" key="3">
    <source>
        <dbReference type="ARBA" id="ARBA00022630"/>
    </source>
</evidence>
<dbReference type="AlphaFoldDB" id="A0A226F4B2"/>
<dbReference type="OrthoDB" id="66881at2759"/>
<dbReference type="GO" id="GO:0050661">
    <property type="term" value="F:NADP binding"/>
    <property type="evidence" value="ECO:0007669"/>
    <property type="project" value="InterPro"/>
</dbReference>
<evidence type="ECO:0000313" key="10">
    <source>
        <dbReference type="Proteomes" id="UP000198287"/>
    </source>
</evidence>
<keyword evidence="7 8" id="KW-0503">Monooxygenase</keyword>
<comment type="caution">
    <text evidence="9">The sequence shown here is derived from an EMBL/GenBank/DDBJ whole genome shotgun (WGS) entry which is preliminary data.</text>
</comment>
<keyword evidence="6 8" id="KW-0560">Oxidoreductase</keyword>
<keyword evidence="10" id="KW-1185">Reference proteome</keyword>
<dbReference type="PANTHER" id="PTHR43098:SF3">
    <property type="entry name" value="L-ORNITHINE N(5)-MONOOXYGENASE-RELATED"/>
    <property type="match status" value="1"/>
</dbReference>
<keyword evidence="4 8" id="KW-0274">FAD</keyword>
<reference evidence="9 10" key="1">
    <citation type="submission" date="2015-12" db="EMBL/GenBank/DDBJ databases">
        <title>The genome of Folsomia candida.</title>
        <authorList>
            <person name="Faddeeva A."/>
            <person name="Derks M.F."/>
            <person name="Anvar Y."/>
            <person name="Smit S."/>
            <person name="Van Straalen N."/>
            <person name="Roelofs D."/>
        </authorList>
    </citation>
    <scope>NUCLEOTIDE SEQUENCE [LARGE SCALE GENOMIC DNA]</scope>
    <source>
        <strain evidence="9 10">VU population</strain>
        <tissue evidence="9">Whole body</tissue>
    </source>
</reference>
<dbReference type="GO" id="GO:0004499">
    <property type="term" value="F:N,N-dimethylaniline monooxygenase activity"/>
    <property type="evidence" value="ECO:0007669"/>
    <property type="project" value="InterPro"/>
</dbReference>
<dbReference type="InterPro" id="IPR050775">
    <property type="entry name" value="FAD-binding_Monooxygenases"/>
</dbReference>
<comment type="similarity">
    <text evidence="8">Belongs to the FMO family.</text>
</comment>
<keyword evidence="3 8" id="KW-0285">Flavoprotein</keyword>
<name>A0A226F4B2_FOLCA</name>
<protein>
    <recommendedName>
        <fullName evidence="8">Flavin-containing monooxygenase</fullName>
        <ecNumber evidence="8">1.-.-.-</ecNumber>
    </recommendedName>
</protein>
<organism evidence="9 10">
    <name type="scientific">Folsomia candida</name>
    <name type="common">Springtail</name>
    <dbReference type="NCBI Taxonomy" id="158441"/>
    <lineage>
        <taxon>Eukaryota</taxon>
        <taxon>Metazoa</taxon>
        <taxon>Ecdysozoa</taxon>
        <taxon>Arthropoda</taxon>
        <taxon>Hexapoda</taxon>
        <taxon>Collembola</taxon>
        <taxon>Entomobryomorpha</taxon>
        <taxon>Isotomoidea</taxon>
        <taxon>Isotomidae</taxon>
        <taxon>Proisotominae</taxon>
        <taxon>Folsomia</taxon>
    </lineage>
</organism>
<dbReference type="SUPFAM" id="SSF51905">
    <property type="entry name" value="FAD/NAD(P)-binding domain"/>
    <property type="match status" value="1"/>
</dbReference>
<proteinExistence type="inferred from homology"/>
<dbReference type="EC" id="1.-.-.-" evidence="8"/>
<dbReference type="Pfam" id="PF00743">
    <property type="entry name" value="FMO-like"/>
    <property type="match status" value="1"/>
</dbReference>
<evidence type="ECO:0000313" key="9">
    <source>
        <dbReference type="EMBL" id="OXA64297.1"/>
    </source>
</evidence>
<dbReference type="PRINTS" id="PR00370">
    <property type="entry name" value="FMOXYGENASE"/>
</dbReference>
<dbReference type="Proteomes" id="UP000198287">
    <property type="component" value="Unassembled WGS sequence"/>
</dbReference>
<evidence type="ECO:0000256" key="2">
    <source>
        <dbReference type="ARBA" id="ARBA00010139"/>
    </source>
</evidence>
<dbReference type="InterPro" id="IPR020946">
    <property type="entry name" value="Flavin_mOase-like"/>
</dbReference>
<evidence type="ECO:0000256" key="7">
    <source>
        <dbReference type="ARBA" id="ARBA00023033"/>
    </source>
</evidence>
<gene>
    <name evidence="9" type="ORF">Fcan01_00584</name>
</gene>
<dbReference type="OMA" id="VKKDCAF"/>
<evidence type="ECO:0000256" key="6">
    <source>
        <dbReference type="ARBA" id="ARBA00023002"/>
    </source>
</evidence>
<dbReference type="InterPro" id="IPR036188">
    <property type="entry name" value="FAD/NAD-bd_sf"/>
</dbReference>
<evidence type="ECO:0000256" key="8">
    <source>
        <dbReference type="RuleBase" id="RU361177"/>
    </source>
</evidence>
<dbReference type="InterPro" id="IPR000960">
    <property type="entry name" value="Flavin_mOase"/>
</dbReference>
<sequence length="553" mass="62325">MGSSSIEKNLASEYYDAVIVGSGFSGLFMLDKLRSEGLKVTVFETGSDIGGTWHWNRYPGARVDTEFYVYQFTSPNLYEDFDYTERFPSRDEVLRYFRHLDEKLDLSKDIQFNTTVESAKFHPDDNKWLINCSNTQTNANSKVSAKYFILCTGSAWKLHVPKIPGLDKFKGTVYHTSRWEGEQNASQFGSKQIAVIGTGASGVQVVQELGHKLNTDGKLVVYQRTPNLALPMKQCLVQGSTNLPKKSDFPAIYKETRNNYAGIDYDSIPRNALDDNQEERRALYEKLWSKGGFPFWVGSYQDVLFNKDANATAYQFWAEKTRERIQDERKKDILAPLVPPHAFGTKRPSLEQNYYEVFNKDNVDVVDIRKDPILEITKNGIRTENGGETEFDVIVFATGFDGITGGILNIQIENGSGQSIQSKWGQGTSTQLGITCSGFSNMFFLYGPQAPTAFSNAPTCCEVQGEWLTRLIGKMEKENLKRVDASVEAENVWGEIVRGIWNSTLFPETGSWYDGANIPGKPREPLNYAGGIPSYAKALKECEENEYKGFIFQ</sequence>
<comment type="similarity">
    <text evidence="2">Belongs to the FAD-binding monooxygenase family.</text>
</comment>
<accession>A0A226F4B2</accession>
<dbReference type="PANTHER" id="PTHR43098">
    <property type="entry name" value="L-ORNITHINE N(5)-MONOOXYGENASE-RELATED"/>
    <property type="match status" value="1"/>
</dbReference>
<comment type="cofactor">
    <cofactor evidence="1 8">
        <name>FAD</name>
        <dbReference type="ChEBI" id="CHEBI:57692"/>
    </cofactor>
</comment>
<evidence type="ECO:0000256" key="1">
    <source>
        <dbReference type="ARBA" id="ARBA00001974"/>
    </source>
</evidence>
<keyword evidence="5" id="KW-0521">NADP</keyword>
<evidence type="ECO:0000256" key="5">
    <source>
        <dbReference type="ARBA" id="ARBA00022857"/>
    </source>
</evidence>
<dbReference type="GO" id="GO:0050660">
    <property type="term" value="F:flavin adenine dinucleotide binding"/>
    <property type="evidence" value="ECO:0007669"/>
    <property type="project" value="InterPro"/>
</dbReference>
<evidence type="ECO:0000256" key="4">
    <source>
        <dbReference type="ARBA" id="ARBA00022827"/>
    </source>
</evidence>
<dbReference type="EMBL" id="LNIX01000001">
    <property type="protein sequence ID" value="OXA64297.1"/>
    <property type="molecule type" value="Genomic_DNA"/>
</dbReference>